<dbReference type="EMBL" id="CP036276">
    <property type="protein sequence ID" value="QDU45516.1"/>
    <property type="molecule type" value="Genomic_DNA"/>
</dbReference>
<dbReference type="InterPro" id="IPR000868">
    <property type="entry name" value="Isochorismatase-like_dom"/>
</dbReference>
<sequence length="377" mass="41923">MRTPLTGFHKASIVGGLLLVAAFCAGRQVGLSADPPATVVKANASETQPVETRTYRNQLTPLEDPQPLLADYPEYVEPVIESRRFEAPILIDEPGADLSVRAWRFSYNARGIVEVPNRIRAERTAVIMVHPWGIDDGQGWKTPEPAGVADFCTVEKNELAGRHTAEVVNPLLKRLRDRVNLVLYSMRGGEHPAHTPVYRSIRHRPTAQEHAAGMVALRKILKDFDYSGQPLPAEIAISSDHVFKDYFQQFPGIDAAAKYNHEGFWDLPIPICSAVDVDLDDVVYYDNDGYPGLRDFLKAQGVQHVILTGYATDMCFCSTTAGYENLSRDFNVFLVGDATLATFPANNTPRYATNAHISYASLNQFITQCSWIQLDEK</sequence>
<organism evidence="2 3">
    <name type="scientific">Symmachiella dynata</name>
    <dbReference type="NCBI Taxonomy" id="2527995"/>
    <lineage>
        <taxon>Bacteria</taxon>
        <taxon>Pseudomonadati</taxon>
        <taxon>Planctomycetota</taxon>
        <taxon>Planctomycetia</taxon>
        <taxon>Planctomycetales</taxon>
        <taxon>Planctomycetaceae</taxon>
        <taxon>Symmachiella</taxon>
    </lineage>
</organism>
<protein>
    <submittedName>
        <fullName evidence="2">Isochorismatase family protein</fullName>
    </submittedName>
</protein>
<dbReference type="KEGG" id="sdyn:Mal52_40100"/>
<dbReference type="InterPro" id="IPR036380">
    <property type="entry name" value="Isochorismatase-like_sf"/>
</dbReference>
<dbReference type="RefSeq" id="WP_145377969.1">
    <property type="nucleotide sequence ID" value="NZ_CP036276.1"/>
</dbReference>
<dbReference type="SUPFAM" id="SSF52499">
    <property type="entry name" value="Isochorismatase-like hydrolases"/>
    <property type="match status" value="1"/>
</dbReference>
<accession>A0A517ZSP7</accession>
<gene>
    <name evidence="2" type="ORF">Mal52_40100</name>
</gene>
<evidence type="ECO:0000313" key="2">
    <source>
        <dbReference type="EMBL" id="QDU45516.1"/>
    </source>
</evidence>
<feature type="domain" description="Isochorismatase-like" evidence="1">
    <location>
        <begin position="292"/>
        <end position="345"/>
    </location>
</feature>
<dbReference type="Gene3D" id="3.40.50.850">
    <property type="entry name" value="Isochorismatase-like"/>
    <property type="match status" value="1"/>
</dbReference>
<keyword evidence="3" id="KW-1185">Reference proteome</keyword>
<proteinExistence type="predicted"/>
<dbReference type="Proteomes" id="UP000319383">
    <property type="component" value="Chromosome"/>
</dbReference>
<evidence type="ECO:0000259" key="1">
    <source>
        <dbReference type="Pfam" id="PF00857"/>
    </source>
</evidence>
<evidence type="ECO:0000313" key="3">
    <source>
        <dbReference type="Proteomes" id="UP000319383"/>
    </source>
</evidence>
<reference evidence="2 3" key="1">
    <citation type="submission" date="2019-02" db="EMBL/GenBank/DDBJ databases">
        <title>Deep-cultivation of Planctomycetes and their phenomic and genomic characterization uncovers novel biology.</title>
        <authorList>
            <person name="Wiegand S."/>
            <person name="Jogler M."/>
            <person name="Boedeker C."/>
            <person name="Pinto D."/>
            <person name="Vollmers J."/>
            <person name="Rivas-Marin E."/>
            <person name="Kohn T."/>
            <person name="Peeters S.H."/>
            <person name="Heuer A."/>
            <person name="Rast P."/>
            <person name="Oberbeckmann S."/>
            <person name="Bunk B."/>
            <person name="Jeske O."/>
            <person name="Meyerdierks A."/>
            <person name="Storesund J.E."/>
            <person name="Kallscheuer N."/>
            <person name="Luecker S."/>
            <person name="Lage O.M."/>
            <person name="Pohl T."/>
            <person name="Merkel B.J."/>
            <person name="Hornburger P."/>
            <person name="Mueller R.-W."/>
            <person name="Bruemmer F."/>
            <person name="Labrenz M."/>
            <person name="Spormann A.M."/>
            <person name="Op den Camp H."/>
            <person name="Overmann J."/>
            <person name="Amann R."/>
            <person name="Jetten M.S.M."/>
            <person name="Mascher T."/>
            <person name="Medema M.H."/>
            <person name="Devos D.P."/>
            <person name="Kaster A.-K."/>
            <person name="Ovreas L."/>
            <person name="Rohde M."/>
            <person name="Galperin M.Y."/>
            <person name="Jogler C."/>
        </authorList>
    </citation>
    <scope>NUCLEOTIDE SEQUENCE [LARGE SCALE GENOMIC DNA]</scope>
    <source>
        <strain evidence="2 3">Mal52</strain>
    </source>
</reference>
<dbReference type="Pfam" id="PF00857">
    <property type="entry name" value="Isochorismatase"/>
    <property type="match status" value="1"/>
</dbReference>
<name>A0A517ZSP7_9PLAN</name>
<dbReference type="AlphaFoldDB" id="A0A517ZSP7"/>